<name>A0A9W7DID3_AMBMO</name>
<gene>
    <name evidence="1" type="ORF">Amon01_000574100</name>
</gene>
<keyword evidence="2" id="KW-1185">Reference proteome</keyword>
<dbReference type="AlphaFoldDB" id="A0A9W7DID3"/>
<dbReference type="Proteomes" id="UP001165063">
    <property type="component" value="Unassembled WGS sequence"/>
</dbReference>
<evidence type="ECO:0000313" key="2">
    <source>
        <dbReference type="Proteomes" id="UP001165063"/>
    </source>
</evidence>
<comment type="caution">
    <text evidence="1">The sequence shown here is derived from an EMBL/GenBank/DDBJ whole genome shotgun (WGS) entry which is preliminary data.</text>
</comment>
<accession>A0A9W7DID3</accession>
<sequence>MVPPLRTDDQRYSTLPEMNYQQTYQGTSIPQGQPQEQPALPSINQIIPATARSTLVREKEVNVVRLEEEITVSDVLASSPGVEKLDIKFYSLPIEHTSGPVCFRKEDKELKKAIGLSANVEHEEETVRSQQPAKKKQKFEKAAKFTATGVYESKKSVDQLPGYRFNFDVPVSDLHYRVDYKAMEKQKVLELSFEDRPIAAKIFNYQKPSSFCSYCNMVHGKGEPPFIKSSDGKLGFNEKYMKKCYKGLRYVVVRPKPDGYGYIKLYKDVPVVYFENAHLSLLAVNELTKQDAIVVFTREHTFILLPETATHKAFKEYMKEENWIRDKLVGHPYGYQQDPGAPIQVDKLTSELSFMDIRLLQQKDAEEHVREFAGMDHFRKTHGNRLLANSARIMPEIEQPSVDFSEDSPFVDPNVDLDKIETVSPDVKTYKVNKIDVSRIEEPKFEYFDNPIYQIHRAFAHWSYRDLRARKQV</sequence>
<organism evidence="1 2">
    <name type="scientific">Ambrosiozyma monospora</name>
    <name type="common">Yeast</name>
    <name type="synonym">Endomycopsis monosporus</name>
    <dbReference type="NCBI Taxonomy" id="43982"/>
    <lineage>
        <taxon>Eukaryota</taxon>
        <taxon>Fungi</taxon>
        <taxon>Dikarya</taxon>
        <taxon>Ascomycota</taxon>
        <taxon>Saccharomycotina</taxon>
        <taxon>Pichiomycetes</taxon>
        <taxon>Pichiales</taxon>
        <taxon>Pichiaceae</taxon>
        <taxon>Ambrosiozyma</taxon>
    </lineage>
</organism>
<dbReference type="EMBL" id="BSXU01003303">
    <property type="protein sequence ID" value="GMG39923.1"/>
    <property type="molecule type" value="Genomic_DNA"/>
</dbReference>
<evidence type="ECO:0000313" key="1">
    <source>
        <dbReference type="EMBL" id="GMG39923.1"/>
    </source>
</evidence>
<protein>
    <submittedName>
        <fullName evidence="1">Unnamed protein product</fullName>
    </submittedName>
</protein>
<proteinExistence type="predicted"/>
<reference evidence="1" key="1">
    <citation type="submission" date="2023-04" db="EMBL/GenBank/DDBJ databases">
        <title>Ambrosiozyma monospora NBRC 1965.</title>
        <authorList>
            <person name="Ichikawa N."/>
            <person name="Sato H."/>
            <person name="Tonouchi N."/>
        </authorList>
    </citation>
    <scope>NUCLEOTIDE SEQUENCE</scope>
    <source>
        <strain evidence="1">NBRC 1965</strain>
    </source>
</reference>